<gene>
    <name evidence="2" type="ORF">CPAG_06389</name>
</gene>
<dbReference type="AlphaFoldDB" id="A0A0J6IE93"/>
<proteinExistence type="predicted"/>
<organism evidence="2 3">
    <name type="scientific">Coccidioides posadasii RMSCC 3488</name>
    <dbReference type="NCBI Taxonomy" id="454284"/>
    <lineage>
        <taxon>Eukaryota</taxon>
        <taxon>Fungi</taxon>
        <taxon>Dikarya</taxon>
        <taxon>Ascomycota</taxon>
        <taxon>Pezizomycotina</taxon>
        <taxon>Eurotiomycetes</taxon>
        <taxon>Eurotiomycetidae</taxon>
        <taxon>Onygenales</taxon>
        <taxon>Onygenaceae</taxon>
        <taxon>Coccidioides</taxon>
    </lineage>
</organism>
<feature type="compositionally biased region" description="Polar residues" evidence="1">
    <location>
        <begin position="204"/>
        <end position="213"/>
    </location>
</feature>
<reference evidence="2 3" key="1">
    <citation type="submission" date="2007-06" db="EMBL/GenBank/DDBJ databases">
        <title>The Genome Sequence of Coccidioides posadasii RMSCC_3488.</title>
        <authorList>
            <consortium name="Coccidioides Genome Resources Consortium"/>
            <consortium name="The Broad Institute Genome Sequencing Platform"/>
            <person name="Henn M.R."/>
            <person name="Sykes S."/>
            <person name="Young S."/>
            <person name="Jaffe D."/>
            <person name="Berlin A."/>
            <person name="Alvarez P."/>
            <person name="Butler J."/>
            <person name="Gnerre S."/>
            <person name="Grabherr M."/>
            <person name="Mauceli E."/>
            <person name="Brockman W."/>
            <person name="Kodira C."/>
            <person name="Alvarado L."/>
            <person name="Zeng Q."/>
            <person name="Crawford M."/>
            <person name="Antoine C."/>
            <person name="Devon K."/>
            <person name="Galgiani J."/>
            <person name="Orsborn K."/>
            <person name="Lewis M.L."/>
            <person name="Nusbaum C."/>
            <person name="Galagan J."/>
            <person name="Birren B."/>
        </authorList>
    </citation>
    <scope>NUCLEOTIDE SEQUENCE [LARGE SCALE GENOMIC DNA]</scope>
    <source>
        <strain evidence="2 3">RMSCC 3488</strain>
    </source>
</reference>
<accession>A0A0J6IE93</accession>
<sequence>MFPRKRGESGCAIAKWQRHRRPSLGEWWEACLAQAGPPLICAYRVYRPQAWRRFNGLPAFLGKRLVICTMRPAGLEVKGGLGRKRGGEKARKVRVLFGVWTWTLLTLFDSEGERRTLVLLIDLPEDPAFLPSCAYCSAKTGPQVEPRSGLFLPARWPSLGLPGKDCTSGTLAHGLGRWIPLIATPYCVSVFFPVCMTTLMPGEGNSSRFSPNCSRRLKSGSPAV</sequence>
<reference evidence="3" key="2">
    <citation type="journal article" date="2009" name="Genome Res.">
        <title>Comparative genomic analyses of the human fungal pathogens Coccidioides and their relatives.</title>
        <authorList>
            <person name="Sharpton T.J."/>
            <person name="Stajich J.E."/>
            <person name="Rounsley S.D."/>
            <person name="Gardner M.J."/>
            <person name="Wortman J.R."/>
            <person name="Jordar V.S."/>
            <person name="Maiti R."/>
            <person name="Kodira C.D."/>
            <person name="Neafsey D.E."/>
            <person name="Zeng Q."/>
            <person name="Hung C.-Y."/>
            <person name="McMahan C."/>
            <person name="Muszewska A."/>
            <person name="Grynberg M."/>
            <person name="Mandel M.A."/>
            <person name="Kellner E.M."/>
            <person name="Barker B.M."/>
            <person name="Galgiani J.N."/>
            <person name="Orbach M.J."/>
            <person name="Kirkland T.N."/>
            <person name="Cole G.T."/>
            <person name="Henn M.R."/>
            <person name="Birren B.W."/>
            <person name="Taylor J.W."/>
        </authorList>
    </citation>
    <scope>NUCLEOTIDE SEQUENCE [LARGE SCALE GENOMIC DNA]</scope>
    <source>
        <strain evidence="3">RMSCC 3488</strain>
    </source>
</reference>
<protein>
    <submittedName>
        <fullName evidence="2">Uncharacterized protein</fullName>
    </submittedName>
</protein>
<reference evidence="3" key="3">
    <citation type="journal article" date="2010" name="Genome Res.">
        <title>Population genomic sequencing of Coccidioides fungi reveals recent hybridization and transposon control.</title>
        <authorList>
            <person name="Neafsey D.E."/>
            <person name="Barker B.M."/>
            <person name="Sharpton T.J."/>
            <person name="Stajich J.E."/>
            <person name="Park D.J."/>
            <person name="Whiston E."/>
            <person name="Hung C.-Y."/>
            <person name="McMahan C."/>
            <person name="White J."/>
            <person name="Sykes S."/>
            <person name="Heiman D."/>
            <person name="Young S."/>
            <person name="Zeng Q."/>
            <person name="Abouelleil A."/>
            <person name="Aftuck L."/>
            <person name="Bessette D."/>
            <person name="Brown A."/>
            <person name="FitzGerald M."/>
            <person name="Lui A."/>
            <person name="Macdonald J.P."/>
            <person name="Priest M."/>
            <person name="Orbach M.J."/>
            <person name="Galgiani J.N."/>
            <person name="Kirkland T.N."/>
            <person name="Cole G.T."/>
            <person name="Birren B.W."/>
            <person name="Henn M.R."/>
            <person name="Taylor J.W."/>
            <person name="Rounsley S.D."/>
        </authorList>
    </citation>
    <scope>NUCLEOTIDE SEQUENCE [LARGE SCALE GENOMIC DNA]</scope>
    <source>
        <strain evidence="3">RMSCC 3488</strain>
    </source>
</reference>
<feature type="region of interest" description="Disordered" evidence="1">
    <location>
        <begin position="204"/>
        <end position="224"/>
    </location>
</feature>
<dbReference type="VEuPathDB" id="FungiDB:CPAG_06389"/>
<evidence type="ECO:0000313" key="3">
    <source>
        <dbReference type="Proteomes" id="UP000054567"/>
    </source>
</evidence>
<dbReference type="Proteomes" id="UP000054567">
    <property type="component" value="Unassembled WGS sequence"/>
</dbReference>
<evidence type="ECO:0000256" key="1">
    <source>
        <dbReference type="SAM" id="MobiDB-lite"/>
    </source>
</evidence>
<name>A0A0J6IE93_COCPO</name>
<dbReference type="EMBL" id="DS268112">
    <property type="protein sequence ID" value="KMM70077.1"/>
    <property type="molecule type" value="Genomic_DNA"/>
</dbReference>
<evidence type="ECO:0000313" key="2">
    <source>
        <dbReference type="EMBL" id="KMM70077.1"/>
    </source>
</evidence>